<dbReference type="RefSeq" id="XP_004494410.1">
    <property type="nucleotide sequence ID" value="XM_004494353.3"/>
</dbReference>
<feature type="region of interest" description="Disordered" evidence="1">
    <location>
        <begin position="79"/>
        <end position="137"/>
    </location>
</feature>
<dbReference type="OrthoDB" id="1926607at2759"/>
<name>A0A1S2XTR7_CICAR</name>
<accession>A0A1S2XTR7</accession>
<dbReference type="eggNOG" id="ENOG502S91E">
    <property type="taxonomic scope" value="Eukaryota"/>
</dbReference>
<dbReference type="AlphaFoldDB" id="A0A1S2XTR7"/>
<keyword evidence="2" id="KW-1185">Reference proteome</keyword>
<evidence type="ECO:0000313" key="3">
    <source>
        <dbReference type="RefSeq" id="XP_004494410.1"/>
    </source>
</evidence>
<evidence type="ECO:0000256" key="1">
    <source>
        <dbReference type="SAM" id="MobiDB-lite"/>
    </source>
</evidence>
<dbReference type="KEGG" id="cam:101496512"/>
<dbReference type="GeneID" id="101496512"/>
<evidence type="ECO:0000313" key="2">
    <source>
        <dbReference type="Proteomes" id="UP000087171"/>
    </source>
</evidence>
<gene>
    <name evidence="3" type="primary">LOC101496512</name>
</gene>
<dbReference type="STRING" id="3827.A0A1S2XTR7"/>
<dbReference type="PANTHER" id="PTHR36378">
    <property type="entry name" value="COTTON FIBER PROTEIN"/>
    <property type="match status" value="1"/>
</dbReference>
<sequence length="217" mass="24826">MESNLENITIITISNPPRDDEPKLPTPVRTRKSKHGPIHVLRVALLMMRGNSKKPSVTNHVDDESNNVWKKFVGSMRPLHLQSNRSPRSVTESNDHQIDRANTLPPPSPCESYGSGSVFADFPSEEEPYSPLPESPPNSRYASAIGLNELVQSDEENERQDVIKEECCDHEEDVDGDEKIDAKAEEFIAQFYKQMKLQRFNNVDRYYQERSERSLGW</sequence>
<feature type="compositionally biased region" description="Polar residues" evidence="1">
    <location>
        <begin position="81"/>
        <end position="92"/>
    </location>
</feature>
<organism evidence="2 3">
    <name type="scientific">Cicer arietinum</name>
    <name type="common">Chickpea</name>
    <name type="synonym">Garbanzo</name>
    <dbReference type="NCBI Taxonomy" id="3827"/>
    <lineage>
        <taxon>Eukaryota</taxon>
        <taxon>Viridiplantae</taxon>
        <taxon>Streptophyta</taxon>
        <taxon>Embryophyta</taxon>
        <taxon>Tracheophyta</taxon>
        <taxon>Spermatophyta</taxon>
        <taxon>Magnoliopsida</taxon>
        <taxon>eudicotyledons</taxon>
        <taxon>Gunneridae</taxon>
        <taxon>Pentapetalae</taxon>
        <taxon>rosids</taxon>
        <taxon>fabids</taxon>
        <taxon>Fabales</taxon>
        <taxon>Fabaceae</taxon>
        <taxon>Papilionoideae</taxon>
        <taxon>50 kb inversion clade</taxon>
        <taxon>NPAAA clade</taxon>
        <taxon>Hologalegina</taxon>
        <taxon>IRL clade</taxon>
        <taxon>Cicereae</taxon>
        <taxon>Cicer</taxon>
    </lineage>
</organism>
<dbReference type="InterPro" id="IPR008480">
    <property type="entry name" value="DUF761_pln"/>
</dbReference>
<dbReference type="PaxDb" id="3827-XP_004494410.1"/>
<feature type="compositionally biased region" description="Polar residues" evidence="1">
    <location>
        <begin position="1"/>
        <end position="15"/>
    </location>
</feature>
<feature type="region of interest" description="Disordered" evidence="1">
    <location>
        <begin position="1"/>
        <end position="35"/>
    </location>
</feature>
<reference evidence="3" key="2">
    <citation type="submission" date="2025-08" db="UniProtKB">
        <authorList>
            <consortium name="RefSeq"/>
        </authorList>
    </citation>
    <scope>IDENTIFICATION</scope>
    <source>
        <tissue evidence="3">Etiolated seedlings</tissue>
    </source>
</reference>
<proteinExistence type="predicted"/>
<protein>
    <submittedName>
        <fullName evidence="3">Uncharacterized protein LOC101496512</fullName>
    </submittedName>
</protein>
<dbReference type="Pfam" id="PF05553">
    <property type="entry name" value="DUF761"/>
    <property type="match status" value="1"/>
</dbReference>
<dbReference type="PANTHER" id="PTHR36378:SF1">
    <property type="entry name" value="COTTON FIBER PROTEIN"/>
    <property type="match status" value="1"/>
</dbReference>
<dbReference type="Proteomes" id="UP000087171">
    <property type="component" value="Chromosome Ca3"/>
</dbReference>
<reference evidence="2" key="1">
    <citation type="journal article" date="2013" name="Nat. Biotechnol.">
        <title>Draft genome sequence of chickpea (Cicer arietinum) provides a resource for trait improvement.</title>
        <authorList>
            <person name="Varshney R.K."/>
            <person name="Song C."/>
            <person name="Saxena R.K."/>
            <person name="Azam S."/>
            <person name="Yu S."/>
            <person name="Sharpe A.G."/>
            <person name="Cannon S."/>
            <person name="Baek J."/>
            <person name="Rosen B.D."/>
            <person name="Tar'an B."/>
            <person name="Millan T."/>
            <person name="Zhang X."/>
            <person name="Ramsay L.D."/>
            <person name="Iwata A."/>
            <person name="Wang Y."/>
            <person name="Nelson W."/>
            <person name="Farmer A.D."/>
            <person name="Gaur P.M."/>
            <person name="Soderlund C."/>
            <person name="Penmetsa R.V."/>
            <person name="Xu C."/>
            <person name="Bharti A.K."/>
            <person name="He W."/>
            <person name="Winter P."/>
            <person name="Zhao S."/>
            <person name="Hane J.K."/>
            <person name="Carrasquilla-Garcia N."/>
            <person name="Condie J.A."/>
            <person name="Upadhyaya H.D."/>
            <person name="Luo M.C."/>
            <person name="Thudi M."/>
            <person name="Gowda C.L."/>
            <person name="Singh N.P."/>
            <person name="Lichtenzveig J."/>
            <person name="Gali K.K."/>
            <person name="Rubio J."/>
            <person name="Nadarajan N."/>
            <person name="Dolezel J."/>
            <person name="Bansal K.C."/>
            <person name="Xu X."/>
            <person name="Edwards D."/>
            <person name="Zhang G."/>
            <person name="Kahl G."/>
            <person name="Gil J."/>
            <person name="Singh K.B."/>
            <person name="Datta S.K."/>
            <person name="Jackson S.A."/>
            <person name="Wang J."/>
            <person name="Cook D.R."/>
        </authorList>
    </citation>
    <scope>NUCLEOTIDE SEQUENCE [LARGE SCALE GENOMIC DNA]</scope>
    <source>
        <strain evidence="2">cv. CDC Frontier</strain>
    </source>
</reference>